<name>A0A9W8WXR7_9PLEO</name>
<keyword evidence="1" id="KW-0472">Membrane</keyword>
<evidence type="ECO:0000313" key="3">
    <source>
        <dbReference type="Proteomes" id="UP001140562"/>
    </source>
</evidence>
<sequence>MFTSAGSSLCNGTCYKSSRGLKLRSEDSCEVQSQTPIAVTVEEGGGSVISDLVDGFFADTMALQGGMMWTNLSSAYASWQSLIEEHGKDPPIDSGGSAVLDQWRWTFIYGFSDQCRNRDLLFISPPWFAERILPSPPSWQEDYWANFTARAEICTPKYTSADVSVTAVIGGATPRVFFDNKEFDKNAKANSDDLLDISLLNGFAFGSAWLKYFPAPAGNSDVEGFEGVSMLLAKAFAFKIENLLSNDTLATEASRLRSRFFSELVSSSVLEAKTKATEDVHGAFLNTESHIVVIPGVAIALAILLLLAACYAVAILHFASQHRRPLNLRSDPSAMTGVVPLMKTTSSIAAALRTWTEHERTQIQARMGHQQCSLRSGQLSEVDSGEDKEHSEAVIPKAKGLFRIRGRNSRQNNNAVYDQRPAIPVDSNEPEDMIVSSGWTKDFAIKWIIGSTASTAVPGTESNFISSNIGLANESVLYYTEKPQMSIMKCSPIIEQVNTSITFARDTSQILTYKLLEDPQPAIGAWDYAYDVVYERQGGNMSQGNVSMMVANHTIENLAAERFALRDTDKGTNMDYMSYANFVLANKDPTALLNSTLLQQHSEKTFQTFFKHFVTSANWTHGAEGPGSRAAYEYHEAYWMRSEKFDGIITERIEVLSMNKVATWLSLTILFLLMIVLVILIVALQVVYPRTSMLRHVECLADVLAMVAGSDELARWVNEVGVEGMERVGIKTRLGWFRDKRGVVRWGVEIVDGNVEWVDGPDEGVREQAIEGSPT</sequence>
<keyword evidence="3" id="KW-1185">Reference proteome</keyword>
<dbReference type="PANTHER" id="PTHR37544:SF3">
    <property type="entry name" value="SPRAY"/>
    <property type="match status" value="1"/>
</dbReference>
<reference evidence="2" key="1">
    <citation type="submission" date="2022-10" db="EMBL/GenBank/DDBJ databases">
        <title>Tapping the CABI collections for fungal endophytes: first genome assemblies for Collariella, Neodidymelliopsis, Ascochyta clinopodiicola, Didymella pomorum, Didymosphaeria variabile, Neocosmospora piperis and Neocucurbitaria cava.</title>
        <authorList>
            <person name="Hill R."/>
        </authorList>
    </citation>
    <scope>NUCLEOTIDE SEQUENCE</scope>
    <source>
        <strain evidence="2">IMI 360193</strain>
    </source>
</reference>
<organism evidence="2 3">
    <name type="scientific">Didymella glomerata</name>
    <dbReference type="NCBI Taxonomy" id="749621"/>
    <lineage>
        <taxon>Eukaryota</taxon>
        <taxon>Fungi</taxon>
        <taxon>Dikarya</taxon>
        <taxon>Ascomycota</taxon>
        <taxon>Pezizomycotina</taxon>
        <taxon>Dothideomycetes</taxon>
        <taxon>Pleosporomycetidae</taxon>
        <taxon>Pleosporales</taxon>
        <taxon>Pleosporineae</taxon>
        <taxon>Didymellaceae</taxon>
        <taxon>Didymella</taxon>
    </lineage>
</organism>
<feature type="transmembrane region" description="Helical" evidence="1">
    <location>
        <begin position="661"/>
        <end position="688"/>
    </location>
</feature>
<protein>
    <submittedName>
        <fullName evidence="2">Uncharacterized protein</fullName>
    </submittedName>
</protein>
<accession>A0A9W8WXR7</accession>
<keyword evidence="1" id="KW-1133">Transmembrane helix</keyword>
<dbReference type="PANTHER" id="PTHR37544">
    <property type="entry name" value="SPRAY-RELATED"/>
    <property type="match status" value="1"/>
</dbReference>
<dbReference type="OrthoDB" id="3248909at2759"/>
<evidence type="ECO:0000256" key="1">
    <source>
        <dbReference type="SAM" id="Phobius"/>
    </source>
</evidence>
<comment type="caution">
    <text evidence="2">The sequence shown here is derived from an EMBL/GenBank/DDBJ whole genome shotgun (WGS) entry which is preliminary data.</text>
</comment>
<dbReference type="EMBL" id="JAPEUV010000056">
    <property type="protein sequence ID" value="KAJ4335856.1"/>
    <property type="molecule type" value="Genomic_DNA"/>
</dbReference>
<keyword evidence="1" id="KW-0812">Transmembrane</keyword>
<evidence type="ECO:0000313" key="2">
    <source>
        <dbReference type="EMBL" id="KAJ4335856.1"/>
    </source>
</evidence>
<feature type="transmembrane region" description="Helical" evidence="1">
    <location>
        <begin position="292"/>
        <end position="319"/>
    </location>
</feature>
<dbReference type="Proteomes" id="UP001140562">
    <property type="component" value="Unassembled WGS sequence"/>
</dbReference>
<proteinExistence type="predicted"/>
<gene>
    <name evidence="2" type="ORF">N0V87_005838</name>
</gene>
<dbReference type="AlphaFoldDB" id="A0A9W8WXR7"/>